<name>A0A2H0WZ16_9BACT</name>
<accession>A0A2H0WZ16</accession>
<reference evidence="7" key="1">
    <citation type="submission" date="2017-09" db="EMBL/GenBank/DDBJ databases">
        <title>Depth-based differentiation of microbial function through sediment-hosted aquifers and enrichment of novel symbionts in the deep terrestrial subsurface.</title>
        <authorList>
            <person name="Probst A.J."/>
            <person name="Ladd B."/>
            <person name="Jarett J.K."/>
            <person name="Geller-Mcgrath D.E."/>
            <person name="Sieber C.M.K."/>
            <person name="Emerson J.B."/>
            <person name="Anantharaman K."/>
            <person name="Thomas B.C."/>
            <person name="Malmstrom R."/>
            <person name="Stieglmeier M."/>
            <person name="Klingl A."/>
            <person name="Woyke T."/>
            <person name="Ryan C.M."/>
            <person name="Banfield J.F."/>
        </authorList>
    </citation>
    <scope>NUCLEOTIDE SEQUENCE [LARGE SCALE GENOMIC DNA]</scope>
</reference>
<evidence type="ECO:0000256" key="1">
    <source>
        <dbReference type="ARBA" id="ARBA00004141"/>
    </source>
</evidence>
<dbReference type="PANTHER" id="PTHR16950:SF16">
    <property type="entry name" value="ZINC TRANSPORTER ZIP13"/>
    <property type="match status" value="1"/>
</dbReference>
<dbReference type="GO" id="GO:0016020">
    <property type="term" value="C:membrane"/>
    <property type="evidence" value="ECO:0007669"/>
    <property type="project" value="UniProtKB-SubCell"/>
</dbReference>
<organism evidence="6 7">
    <name type="scientific">Candidatus Collierbacteria bacterium CG09_land_8_20_14_0_10_46_12</name>
    <dbReference type="NCBI Taxonomy" id="1974533"/>
    <lineage>
        <taxon>Bacteria</taxon>
        <taxon>Candidatus Collieribacteriota</taxon>
    </lineage>
</organism>
<evidence type="ECO:0000256" key="3">
    <source>
        <dbReference type="ARBA" id="ARBA00022989"/>
    </source>
</evidence>
<evidence type="ECO:0000256" key="2">
    <source>
        <dbReference type="ARBA" id="ARBA00022692"/>
    </source>
</evidence>
<feature type="transmembrane region" description="Helical" evidence="5">
    <location>
        <begin position="70"/>
        <end position="90"/>
    </location>
</feature>
<comment type="subcellular location">
    <subcellularLocation>
        <location evidence="1">Membrane</location>
        <topology evidence="1">Multi-pass membrane protein</topology>
    </subcellularLocation>
</comment>
<keyword evidence="3 5" id="KW-1133">Transmembrane helix</keyword>
<feature type="transmembrane region" description="Helical" evidence="5">
    <location>
        <begin position="200"/>
        <end position="221"/>
    </location>
</feature>
<gene>
    <name evidence="6" type="ORF">COT54_02430</name>
</gene>
<dbReference type="GO" id="GO:0046873">
    <property type="term" value="F:metal ion transmembrane transporter activity"/>
    <property type="evidence" value="ECO:0007669"/>
    <property type="project" value="InterPro"/>
</dbReference>
<sequence>MGVTILSMSHELFSIIIATVVISSGSLVGVLTLAINQKFLSKILMSLVSLSAGTMLSAAFLHLLPEAVGALGITLPFELTLISFISFFILERFLHWRHCHHEDHLAKHTMGTMNLIADAIHNFLDGVLIAASFVSGPGLGIIATLAIALHEIPQEIGDFGVLLHSGYSRRKALISNILVSLTAIFGGILGYFMSYTMSEFASYLIPIAAGGFIYISAADLIPELKKETSTKRTLAMIATFLFGVIIMYLIKD</sequence>
<evidence type="ECO:0008006" key="8">
    <source>
        <dbReference type="Google" id="ProtNLM"/>
    </source>
</evidence>
<dbReference type="EMBL" id="PEYY01000096">
    <property type="protein sequence ID" value="PIS17855.1"/>
    <property type="molecule type" value="Genomic_DNA"/>
</dbReference>
<feature type="transmembrane region" description="Helical" evidence="5">
    <location>
        <begin position="233"/>
        <end position="250"/>
    </location>
</feature>
<feature type="transmembrane region" description="Helical" evidence="5">
    <location>
        <begin position="43"/>
        <end position="64"/>
    </location>
</feature>
<evidence type="ECO:0000256" key="5">
    <source>
        <dbReference type="SAM" id="Phobius"/>
    </source>
</evidence>
<dbReference type="AlphaFoldDB" id="A0A2H0WZ16"/>
<evidence type="ECO:0000313" key="7">
    <source>
        <dbReference type="Proteomes" id="UP000229574"/>
    </source>
</evidence>
<keyword evidence="2 5" id="KW-0812">Transmembrane</keyword>
<comment type="caution">
    <text evidence="6">The sequence shown here is derived from an EMBL/GenBank/DDBJ whole genome shotgun (WGS) entry which is preliminary data.</text>
</comment>
<dbReference type="Pfam" id="PF02535">
    <property type="entry name" value="Zip"/>
    <property type="match status" value="1"/>
</dbReference>
<evidence type="ECO:0000256" key="4">
    <source>
        <dbReference type="ARBA" id="ARBA00023136"/>
    </source>
</evidence>
<feature type="transmembrane region" description="Helical" evidence="5">
    <location>
        <begin position="12"/>
        <end position="36"/>
    </location>
</feature>
<dbReference type="PANTHER" id="PTHR16950">
    <property type="entry name" value="ZINC TRANSPORTER SLC39A7 HISTIDINE-RICH MEMBRANE PROTEIN KE4"/>
    <property type="match status" value="1"/>
</dbReference>
<proteinExistence type="predicted"/>
<dbReference type="InterPro" id="IPR003689">
    <property type="entry name" value="ZIP"/>
</dbReference>
<evidence type="ECO:0000313" key="6">
    <source>
        <dbReference type="EMBL" id="PIS17855.1"/>
    </source>
</evidence>
<protein>
    <recommendedName>
        <fullName evidence="8">ZIP family metal transporter</fullName>
    </recommendedName>
</protein>
<feature type="transmembrane region" description="Helical" evidence="5">
    <location>
        <begin position="173"/>
        <end position="194"/>
    </location>
</feature>
<keyword evidence="4 5" id="KW-0472">Membrane</keyword>
<dbReference type="Proteomes" id="UP000229574">
    <property type="component" value="Unassembled WGS sequence"/>
</dbReference>